<protein>
    <submittedName>
        <fullName evidence="1">Uncharacterized protein</fullName>
    </submittedName>
</protein>
<evidence type="ECO:0000313" key="2">
    <source>
        <dbReference type="Proteomes" id="UP001187192"/>
    </source>
</evidence>
<organism evidence="1 2">
    <name type="scientific">Ficus carica</name>
    <name type="common">Common fig</name>
    <dbReference type="NCBI Taxonomy" id="3494"/>
    <lineage>
        <taxon>Eukaryota</taxon>
        <taxon>Viridiplantae</taxon>
        <taxon>Streptophyta</taxon>
        <taxon>Embryophyta</taxon>
        <taxon>Tracheophyta</taxon>
        <taxon>Spermatophyta</taxon>
        <taxon>Magnoliopsida</taxon>
        <taxon>eudicotyledons</taxon>
        <taxon>Gunneridae</taxon>
        <taxon>Pentapetalae</taxon>
        <taxon>rosids</taxon>
        <taxon>fabids</taxon>
        <taxon>Rosales</taxon>
        <taxon>Moraceae</taxon>
        <taxon>Ficeae</taxon>
        <taxon>Ficus</taxon>
    </lineage>
</organism>
<evidence type="ECO:0000313" key="1">
    <source>
        <dbReference type="EMBL" id="GMN39658.1"/>
    </source>
</evidence>
<reference evidence="1" key="1">
    <citation type="submission" date="2023-07" db="EMBL/GenBank/DDBJ databases">
        <title>draft genome sequence of fig (Ficus carica).</title>
        <authorList>
            <person name="Takahashi T."/>
            <person name="Nishimura K."/>
        </authorList>
    </citation>
    <scope>NUCLEOTIDE SEQUENCE</scope>
</reference>
<accession>A0AA88A5T5</accession>
<keyword evidence="2" id="KW-1185">Reference proteome</keyword>
<gene>
    <name evidence="1" type="ORF">TIFTF001_008878</name>
</gene>
<comment type="caution">
    <text evidence="1">The sequence shown here is derived from an EMBL/GenBank/DDBJ whole genome shotgun (WGS) entry which is preliminary data.</text>
</comment>
<name>A0AA88A5T5_FICCA</name>
<dbReference type="Proteomes" id="UP001187192">
    <property type="component" value="Unassembled WGS sequence"/>
</dbReference>
<dbReference type="AlphaFoldDB" id="A0AA88A5T5"/>
<sequence>MLSRAIPLGHAGFTRRVLTPSVAWSCHVWCCRLPSRLVGRAAGSVAAWPRAMCGAALPFLPL</sequence>
<proteinExistence type="predicted"/>
<dbReference type="EMBL" id="BTGU01000009">
    <property type="protein sequence ID" value="GMN39658.1"/>
    <property type="molecule type" value="Genomic_DNA"/>
</dbReference>